<feature type="domain" description="Lactate/malate dehydrogenase N-terminal" evidence="8">
    <location>
        <begin position="63"/>
        <end position="201"/>
    </location>
</feature>
<dbReference type="HOGENOM" id="CLU_040727_2_3_1"/>
<feature type="domain" description="Lactate/malate dehydrogenase C-terminal" evidence="9">
    <location>
        <begin position="207"/>
        <end position="389"/>
    </location>
</feature>
<feature type="compositionally biased region" description="Basic and acidic residues" evidence="7">
    <location>
        <begin position="420"/>
        <end position="440"/>
    </location>
</feature>
<evidence type="ECO:0000313" key="11">
    <source>
        <dbReference type="Proteomes" id="UP000007875"/>
    </source>
</evidence>
<dbReference type="AlphaFoldDB" id="H2Z4K0"/>
<dbReference type="InterPro" id="IPR022383">
    <property type="entry name" value="Lactate/malate_DH_C"/>
</dbReference>
<reference evidence="11" key="1">
    <citation type="submission" date="2003-08" db="EMBL/GenBank/DDBJ databases">
        <authorList>
            <person name="Birren B."/>
            <person name="Nusbaum C."/>
            <person name="Abebe A."/>
            <person name="Abouelleil A."/>
            <person name="Adekoya E."/>
            <person name="Ait-zahra M."/>
            <person name="Allen N."/>
            <person name="Allen T."/>
            <person name="An P."/>
            <person name="Anderson M."/>
            <person name="Anderson S."/>
            <person name="Arachchi H."/>
            <person name="Armbruster J."/>
            <person name="Bachantsang P."/>
            <person name="Baldwin J."/>
            <person name="Barry A."/>
            <person name="Bayul T."/>
            <person name="Blitshsteyn B."/>
            <person name="Bloom T."/>
            <person name="Blye J."/>
            <person name="Boguslavskiy L."/>
            <person name="Borowsky M."/>
            <person name="Boukhgalter B."/>
            <person name="Brunache A."/>
            <person name="Butler J."/>
            <person name="Calixte N."/>
            <person name="Calvo S."/>
            <person name="Camarata J."/>
            <person name="Campo K."/>
            <person name="Chang J."/>
            <person name="Cheshatsang Y."/>
            <person name="Citroen M."/>
            <person name="Collymore A."/>
            <person name="Considine T."/>
            <person name="Cook A."/>
            <person name="Cooke P."/>
            <person name="Corum B."/>
            <person name="Cuomo C."/>
            <person name="David R."/>
            <person name="Dawoe T."/>
            <person name="Degray S."/>
            <person name="Dodge S."/>
            <person name="Dooley K."/>
            <person name="Dorje P."/>
            <person name="Dorjee K."/>
            <person name="Dorris L."/>
            <person name="Duffey N."/>
            <person name="Dupes A."/>
            <person name="Elkins T."/>
            <person name="Engels R."/>
            <person name="Erickson J."/>
            <person name="Farina A."/>
            <person name="Faro S."/>
            <person name="Ferreira P."/>
            <person name="Fischer H."/>
            <person name="Fitzgerald M."/>
            <person name="Foley K."/>
            <person name="Gage D."/>
            <person name="Galagan J."/>
            <person name="Gearin G."/>
            <person name="Gnerre S."/>
            <person name="Gnirke A."/>
            <person name="Goyette A."/>
            <person name="Graham J."/>
            <person name="Grandbois E."/>
            <person name="Gyaltsen K."/>
            <person name="Hafez N."/>
            <person name="Hagopian D."/>
            <person name="Hagos B."/>
            <person name="Hall J."/>
            <person name="Hatcher B."/>
            <person name="Heller A."/>
            <person name="Higgins H."/>
            <person name="Honan T."/>
            <person name="Horn A."/>
            <person name="Houde N."/>
            <person name="Hughes L."/>
            <person name="Hulme W."/>
            <person name="Husby E."/>
            <person name="Iliev I."/>
            <person name="Jaffe D."/>
            <person name="Jones C."/>
            <person name="Kamal M."/>
            <person name="Kamat A."/>
            <person name="Kamvysselis M."/>
            <person name="Karlsson E."/>
            <person name="Kells C."/>
            <person name="Kieu A."/>
            <person name="Kisner P."/>
            <person name="Kodira C."/>
            <person name="Kulbokas E."/>
            <person name="Labutti K."/>
            <person name="Lama D."/>
            <person name="Landers T."/>
            <person name="Leger J."/>
            <person name="Levine S."/>
            <person name="Lewis D."/>
            <person name="Lewis T."/>
            <person name="Lindblad-toh K."/>
            <person name="Liu X."/>
            <person name="Lokyitsang T."/>
            <person name="Lokyitsang Y."/>
            <person name="Lucien O."/>
            <person name="Lui A."/>
            <person name="Ma L.J."/>
            <person name="Mabbitt R."/>
            <person name="Macdonald J."/>
            <person name="Maclean C."/>
            <person name="Major J."/>
            <person name="Manning J."/>
            <person name="Marabella R."/>
            <person name="Maru K."/>
            <person name="Matthews C."/>
            <person name="Mauceli E."/>
            <person name="Mccarthy M."/>
            <person name="Mcdonough S."/>
            <person name="Mcghee T."/>
            <person name="Meldrim J."/>
            <person name="Meneus L."/>
            <person name="Mesirov J."/>
            <person name="Mihalev A."/>
            <person name="Mihova T."/>
            <person name="Mikkelsen T."/>
            <person name="Mlenga V."/>
            <person name="Moru K."/>
            <person name="Mozes J."/>
            <person name="Mulrain L."/>
            <person name="Munson G."/>
            <person name="Naylor J."/>
            <person name="Newes C."/>
            <person name="Nguyen C."/>
            <person name="Nguyen N."/>
            <person name="Nguyen T."/>
            <person name="Nicol R."/>
            <person name="Nielsen C."/>
            <person name="Nizzari M."/>
            <person name="Norbu C."/>
            <person name="Norbu N."/>
            <person name="O'donnell P."/>
            <person name="Okoawo O."/>
            <person name="O'leary S."/>
            <person name="Omotosho B."/>
            <person name="O'neill K."/>
            <person name="Osman S."/>
            <person name="Parker S."/>
            <person name="Perrin D."/>
            <person name="Phunkhang P."/>
            <person name="Piqani B."/>
            <person name="Purcell S."/>
            <person name="Rachupka T."/>
            <person name="Ramasamy U."/>
            <person name="Rameau R."/>
            <person name="Ray V."/>
            <person name="Raymond C."/>
            <person name="Retta R."/>
            <person name="Richardson S."/>
            <person name="Rise C."/>
            <person name="Rodriguez J."/>
            <person name="Rogers J."/>
            <person name="Rogov P."/>
            <person name="Rutman M."/>
            <person name="Schupbach R."/>
            <person name="Seaman C."/>
            <person name="Settipalli S."/>
            <person name="Sharpe T."/>
            <person name="Sheridan J."/>
            <person name="Sherpa N."/>
            <person name="Shi J."/>
            <person name="Smirnov S."/>
            <person name="Smith C."/>
            <person name="Sougnez C."/>
            <person name="Spencer B."/>
            <person name="Stalker J."/>
            <person name="Stange-thomann N."/>
            <person name="Stavropoulos S."/>
            <person name="Stetson K."/>
            <person name="Stone C."/>
            <person name="Stone S."/>
            <person name="Stubbs M."/>
            <person name="Talamas J."/>
            <person name="Tchuinga P."/>
            <person name="Tenzing P."/>
            <person name="Tesfaye S."/>
            <person name="Theodore J."/>
            <person name="Thoulutsang Y."/>
            <person name="Topham K."/>
            <person name="Towey S."/>
            <person name="Tsamla T."/>
            <person name="Tsomo N."/>
            <person name="Vallee D."/>
            <person name="Vassiliev H."/>
            <person name="Venkataraman V."/>
            <person name="Vinson J."/>
            <person name="Vo A."/>
            <person name="Wade C."/>
            <person name="Wang S."/>
            <person name="Wangchuk T."/>
            <person name="Wangdi T."/>
            <person name="Whittaker C."/>
            <person name="Wilkinson J."/>
            <person name="Wu Y."/>
            <person name="Wyman D."/>
            <person name="Yadav S."/>
            <person name="Yang S."/>
            <person name="Yang X."/>
            <person name="Yeager S."/>
            <person name="Yee E."/>
            <person name="Young G."/>
            <person name="Zainoun J."/>
            <person name="Zembeck L."/>
            <person name="Zimmer A."/>
            <person name="Zody M."/>
            <person name="Lander E."/>
        </authorList>
    </citation>
    <scope>NUCLEOTIDE SEQUENCE [LARGE SCALE GENOMIC DNA]</scope>
</reference>
<accession>H2Z4K0</accession>
<reference evidence="10" key="3">
    <citation type="submission" date="2025-09" db="UniProtKB">
        <authorList>
            <consortium name="Ensembl"/>
        </authorList>
    </citation>
    <scope>IDENTIFICATION</scope>
</reference>
<dbReference type="STRING" id="51511.ENSCSAVP00000012512"/>
<reference evidence="10" key="2">
    <citation type="submission" date="2025-08" db="UniProtKB">
        <authorList>
            <consortium name="Ensembl"/>
        </authorList>
    </citation>
    <scope>IDENTIFICATION</scope>
</reference>
<dbReference type="InParanoid" id="H2Z4K0"/>
<dbReference type="GO" id="GO:0016615">
    <property type="term" value="F:malate dehydrogenase activity"/>
    <property type="evidence" value="ECO:0007669"/>
    <property type="project" value="InterPro"/>
</dbReference>
<dbReference type="InterPro" id="IPR001236">
    <property type="entry name" value="Lactate/malate_DH_N"/>
</dbReference>
<dbReference type="Gene3D" id="3.90.110.10">
    <property type="entry name" value="Lactate dehydrogenase/glycoside hydrolase, family 4, C-terminal"/>
    <property type="match status" value="1"/>
</dbReference>
<evidence type="ECO:0000259" key="9">
    <source>
        <dbReference type="Pfam" id="PF02866"/>
    </source>
</evidence>
<evidence type="ECO:0000256" key="4">
    <source>
        <dbReference type="ARBA" id="ARBA00030284"/>
    </source>
</evidence>
<evidence type="ECO:0000256" key="7">
    <source>
        <dbReference type="SAM" id="MobiDB-lite"/>
    </source>
</evidence>
<dbReference type="SUPFAM" id="SSF56327">
    <property type="entry name" value="LDH C-terminal domain-like"/>
    <property type="match status" value="1"/>
</dbReference>
<evidence type="ECO:0000256" key="1">
    <source>
        <dbReference type="ARBA" id="ARBA00009613"/>
    </source>
</evidence>
<comment type="function">
    <text evidence="5">Catalyzes the reduction of aromatic alpha-keto acids in the presence of NADH. Plays essential roles in the malate-aspartate shuttle and the tricarboxylic acid cycle, important in mitochondrial NADH supply for oxidative phosphorylation. Catalyzes the reduction of 2-oxoglutarate to 2-hydroxyglutarate, leading to elevated reactive oxygen species (ROS).</text>
</comment>
<keyword evidence="11" id="KW-1185">Reference proteome</keyword>
<dbReference type="Gene3D" id="3.40.50.720">
    <property type="entry name" value="NAD(P)-binding Rossmann-like Domain"/>
    <property type="match status" value="1"/>
</dbReference>
<keyword evidence="3" id="KW-0560">Oxidoreductase</keyword>
<evidence type="ECO:0000256" key="6">
    <source>
        <dbReference type="ARBA" id="ARBA00048549"/>
    </source>
</evidence>
<evidence type="ECO:0000259" key="8">
    <source>
        <dbReference type="Pfam" id="PF00056"/>
    </source>
</evidence>
<evidence type="ECO:0000256" key="2">
    <source>
        <dbReference type="ARBA" id="ARBA00019899"/>
    </source>
</evidence>
<comment type="catalytic activity">
    <reaction evidence="6">
        <text>(S)-2-hydroxyglutarate + NAD(+) = 2-oxoglutarate + NADH + H(+)</text>
        <dbReference type="Rhea" id="RHEA:57172"/>
        <dbReference type="ChEBI" id="CHEBI:15378"/>
        <dbReference type="ChEBI" id="CHEBI:16782"/>
        <dbReference type="ChEBI" id="CHEBI:16810"/>
        <dbReference type="ChEBI" id="CHEBI:57540"/>
        <dbReference type="ChEBI" id="CHEBI:57945"/>
    </reaction>
    <physiologicalReaction direction="right-to-left" evidence="6">
        <dbReference type="Rhea" id="RHEA:57174"/>
    </physiologicalReaction>
</comment>
<dbReference type="GO" id="GO:0006108">
    <property type="term" value="P:malate metabolic process"/>
    <property type="evidence" value="ECO:0007669"/>
    <property type="project" value="InterPro"/>
</dbReference>
<name>H2Z4K0_CIOSA</name>
<dbReference type="OMA" id="QHPDVWE"/>
<evidence type="ECO:0000313" key="10">
    <source>
        <dbReference type="Ensembl" id="ENSCSAVP00000012512.1"/>
    </source>
</evidence>
<dbReference type="Proteomes" id="UP000007875">
    <property type="component" value="Unassembled WGS sequence"/>
</dbReference>
<sequence length="440" mass="49719">MGGFNEFMEYAECYYGVTSNMMTDLMLKIKAENVSTKAMDIEKEKEFQSLSKPIHICIVNGTNPVAYHLIPHLANGKIFGSEVEISIRLLDKPTAQVSLQGIQMEIEDLAYPLVRKIEVYENSRAAFQNASVIIFLETDAKDELTHLELLLQNHETYKRYAEEINEVALSNVKIILSGSGTVNFNSHVLVEYGKNINKQNIVAMSKLQERRAQASLARKMQVSTAGVTNVVVWGNCANNAPKSSYYIDVISAVVRKYDGAIWGPDWYSRALSELVYDKKWLTGDFVEEHATHNSELMNGLRHHSSLSEAASLSCLLHDWIQGVESENVYSLGVESEGWYGVSGCVFSMPVRFKDGSYQVVWDLELSDETKEKIKKIEVELKKDLRVAFKVEDHLENEVFSEDATLISSMMNQTESPSKTPGEKLEVIREEDSEEQQEKTE</sequence>
<protein>
    <recommendedName>
        <fullName evidence="2">Malate dehydrogenase, cytoplasmic</fullName>
    </recommendedName>
    <alternativeName>
        <fullName evidence="4">Cytosolic malate dehydrogenase</fullName>
    </alternativeName>
</protein>
<dbReference type="Ensembl" id="ENSCSAVT00000012656.1">
    <property type="protein sequence ID" value="ENSCSAVP00000012512.1"/>
    <property type="gene ID" value="ENSCSAVG00000007351.1"/>
</dbReference>
<dbReference type="InterPro" id="IPR010945">
    <property type="entry name" value="Malate_DH_type2"/>
</dbReference>
<dbReference type="SUPFAM" id="SSF51735">
    <property type="entry name" value="NAD(P)-binding Rossmann-fold domains"/>
    <property type="match status" value="1"/>
</dbReference>
<dbReference type="InterPro" id="IPR036291">
    <property type="entry name" value="NAD(P)-bd_dom_sf"/>
</dbReference>
<dbReference type="PANTHER" id="PTHR23382">
    <property type="entry name" value="MALATE DEHYDROGENASE"/>
    <property type="match status" value="1"/>
</dbReference>
<evidence type="ECO:0000256" key="5">
    <source>
        <dbReference type="ARBA" id="ARBA00045153"/>
    </source>
</evidence>
<dbReference type="Pfam" id="PF00056">
    <property type="entry name" value="Ldh_1_N"/>
    <property type="match status" value="1"/>
</dbReference>
<feature type="region of interest" description="Disordered" evidence="7">
    <location>
        <begin position="410"/>
        <end position="440"/>
    </location>
</feature>
<organism evidence="10 11">
    <name type="scientific">Ciona savignyi</name>
    <name type="common">Pacific transparent sea squirt</name>
    <dbReference type="NCBI Taxonomy" id="51511"/>
    <lineage>
        <taxon>Eukaryota</taxon>
        <taxon>Metazoa</taxon>
        <taxon>Chordata</taxon>
        <taxon>Tunicata</taxon>
        <taxon>Ascidiacea</taxon>
        <taxon>Phlebobranchia</taxon>
        <taxon>Cionidae</taxon>
        <taxon>Ciona</taxon>
    </lineage>
</organism>
<evidence type="ECO:0000256" key="3">
    <source>
        <dbReference type="ARBA" id="ARBA00023002"/>
    </source>
</evidence>
<dbReference type="Pfam" id="PF02866">
    <property type="entry name" value="Ldh_1_C"/>
    <property type="match status" value="1"/>
</dbReference>
<comment type="similarity">
    <text evidence="1">Belongs to the LDH/MDH superfamily. MDH type 2 family.</text>
</comment>
<proteinExistence type="inferred from homology"/>
<dbReference type="InterPro" id="IPR015955">
    <property type="entry name" value="Lactate_DH/Glyco_Ohase_4_C"/>
</dbReference>
<dbReference type="GeneTree" id="ENSGT00530000063410"/>
<dbReference type="GO" id="GO:0016616">
    <property type="term" value="F:oxidoreductase activity, acting on the CH-OH group of donors, NAD or NADP as acceptor"/>
    <property type="evidence" value="ECO:0007669"/>
    <property type="project" value="InterPro"/>
</dbReference>
<dbReference type="FunFam" id="3.40.50.720:FF:000144">
    <property type="entry name" value="Malate dehydrogenase [NADP]"/>
    <property type="match status" value="1"/>
</dbReference>
<dbReference type="eggNOG" id="KOG1496">
    <property type="taxonomic scope" value="Eukaryota"/>
</dbReference>